<evidence type="ECO:0000256" key="3">
    <source>
        <dbReference type="ARBA" id="ARBA00022723"/>
    </source>
</evidence>
<comment type="domain">
    <text evidence="8">The N-terminal domain determines nucleotide recognition and specific binding, while the C-terminal domain determines the specific binding to the target protein.</text>
</comment>
<dbReference type="HAMAP" id="MF_00316">
    <property type="entry name" value="MobA"/>
    <property type="match status" value="1"/>
</dbReference>
<dbReference type="EC" id="2.7.7.77" evidence="8"/>
<dbReference type="InterPro" id="IPR029044">
    <property type="entry name" value="Nucleotide-diphossugar_trans"/>
</dbReference>
<keyword evidence="4 8" id="KW-0547">Nucleotide-binding</keyword>
<dbReference type="GO" id="GO:1902758">
    <property type="term" value="P:bis(molybdopterin guanine dinucleotide)molybdenum biosynthetic process"/>
    <property type="evidence" value="ECO:0007669"/>
    <property type="project" value="TreeGrafter"/>
</dbReference>
<evidence type="ECO:0000256" key="7">
    <source>
        <dbReference type="ARBA" id="ARBA00023150"/>
    </source>
</evidence>
<evidence type="ECO:0000256" key="6">
    <source>
        <dbReference type="ARBA" id="ARBA00023134"/>
    </source>
</evidence>
<sequence length="197" mass="20808">MEIATRDITGVILAGGRGSRLGGADKGLVPLRGRPLVEYAIDALRPQVGALLISANRHRDIYASYGYPVIADVMGDYDGPLAGMLSAMRAAGTAYILTTPCDAPSIPADLARRLAEALVSNNAVASAVSLQGSLQPVFALLRCSLAGDLEKCLKQGERGAGEWLRRHHVVPVDFSGATGEFVNINTPQELLAQQHYG</sequence>
<dbReference type="PANTHER" id="PTHR19136">
    <property type="entry name" value="MOLYBDENUM COFACTOR GUANYLYLTRANSFERASE"/>
    <property type="match status" value="1"/>
</dbReference>
<evidence type="ECO:0000313" key="10">
    <source>
        <dbReference type="EMBL" id="BAV32557.1"/>
    </source>
</evidence>
<comment type="caution">
    <text evidence="8">Lacks conserved residue(s) required for the propagation of feature annotation.</text>
</comment>
<dbReference type="GO" id="GO:0005737">
    <property type="term" value="C:cytoplasm"/>
    <property type="evidence" value="ECO:0007669"/>
    <property type="project" value="UniProtKB-SubCell"/>
</dbReference>
<feature type="binding site" evidence="8">
    <location>
        <begin position="13"/>
        <end position="15"/>
    </location>
    <ligand>
        <name>GTP</name>
        <dbReference type="ChEBI" id="CHEBI:37565"/>
    </ligand>
</feature>
<dbReference type="RefSeq" id="WP_096359231.1">
    <property type="nucleotide sequence ID" value="NZ_AP014879.1"/>
</dbReference>
<dbReference type="SUPFAM" id="SSF53448">
    <property type="entry name" value="Nucleotide-diphospho-sugar transferases"/>
    <property type="match status" value="1"/>
</dbReference>
<dbReference type="EMBL" id="AP014879">
    <property type="protein sequence ID" value="BAV32557.1"/>
    <property type="molecule type" value="Genomic_DNA"/>
</dbReference>
<evidence type="ECO:0000313" key="11">
    <source>
        <dbReference type="Proteomes" id="UP000243180"/>
    </source>
</evidence>
<dbReference type="InterPro" id="IPR013482">
    <property type="entry name" value="Molybde_CF_guanTrfase"/>
</dbReference>
<dbReference type="PANTHER" id="PTHR19136:SF81">
    <property type="entry name" value="MOLYBDENUM COFACTOR GUANYLYLTRANSFERASE"/>
    <property type="match status" value="1"/>
</dbReference>
<comment type="function">
    <text evidence="8">Transfers a GMP moiety from GTP to Mo-molybdopterin (Mo-MPT) cofactor (Moco or molybdenum cofactor) to form Mo-molybdopterin guanine dinucleotide (Mo-MGD) cofactor.</text>
</comment>
<keyword evidence="2 8" id="KW-0808">Transferase</keyword>
<proteinExistence type="inferred from homology"/>
<feature type="binding site" evidence="8">
    <location>
        <position position="26"/>
    </location>
    <ligand>
        <name>GTP</name>
        <dbReference type="ChEBI" id="CHEBI:37565"/>
    </ligand>
</feature>
<evidence type="ECO:0000256" key="8">
    <source>
        <dbReference type="HAMAP-Rule" id="MF_00316"/>
    </source>
</evidence>
<name>A0A1B4XCK5_9GAMM</name>
<feature type="domain" description="MobA-like NTP transferase" evidence="9">
    <location>
        <begin position="10"/>
        <end position="168"/>
    </location>
</feature>
<comment type="cofactor">
    <cofactor evidence="8">
        <name>Mg(2+)</name>
        <dbReference type="ChEBI" id="CHEBI:18420"/>
    </cofactor>
</comment>
<feature type="binding site" evidence="8">
    <location>
        <position position="72"/>
    </location>
    <ligand>
        <name>GTP</name>
        <dbReference type="ChEBI" id="CHEBI:37565"/>
    </ligand>
</feature>
<keyword evidence="11" id="KW-1185">Reference proteome</keyword>
<comment type="subcellular location">
    <subcellularLocation>
        <location evidence="8">Cytoplasm</location>
    </subcellularLocation>
</comment>
<dbReference type="OrthoDB" id="9788394at2"/>
<gene>
    <name evidence="8" type="primary">mobA</name>
    <name evidence="10" type="ORF">SCL_0235</name>
</gene>
<dbReference type="CDD" id="cd02503">
    <property type="entry name" value="MobA"/>
    <property type="match status" value="1"/>
</dbReference>
<organism evidence="10 11">
    <name type="scientific">Sulfuricaulis limicola</name>
    <dbReference type="NCBI Taxonomy" id="1620215"/>
    <lineage>
        <taxon>Bacteria</taxon>
        <taxon>Pseudomonadati</taxon>
        <taxon>Pseudomonadota</taxon>
        <taxon>Gammaproteobacteria</taxon>
        <taxon>Acidiferrobacterales</taxon>
        <taxon>Acidiferrobacteraceae</taxon>
        <taxon>Sulfuricaulis</taxon>
    </lineage>
</organism>
<dbReference type="Pfam" id="PF12804">
    <property type="entry name" value="NTP_transf_3"/>
    <property type="match status" value="1"/>
</dbReference>
<keyword evidence="3 8" id="KW-0479">Metal-binding</keyword>
<dbReference type="FunCoup" id="A0A1B4XCK5">
    <property type="interactions" value="86"/>
</dbReference>
<dbReference type="Proteomes" id="UP000243180">
    <property type="component" value="Chromosome"/>
</dbReference>
<protein>
    <recommendedName>
        <fullName evidence="8">Molybdenum cofactor guanylyltransferase</fullName>
        <shortName evidence="8">MoCo guanylyltransferase</shortName>
        <ecNumber evidence="8">2.7.7.77</ecNumber>
    </recommendedName>
    <alternativeName>
        <fullName evidence="8">GTP:molybdopterin guanylyltransferase</fullName>
    </alternativeName>
    <alternativeName>
        <fullName evidence="8">Mo-MPT guanylyltransferase</fullName>
    </alternativeName>
    <alternativeName>
        <fullName evidence="8">Molybdopterin guanylyltransferase</fullName>
    </alternativeName>
    <alternativeName>
        <fullName evidence="8">Molybdopterin-guanine dinucleotide synthase</fullName>
        <shortName evidence="8">MGD synthase</shortName>
    </alternativeName>
</protein>
<feature type="binding site" evidence="8">
    <location>
        <position position="102"/>
    </location>
    <ligand>
        <name>Mg(2+)</name>
        <dbReference type="ChEBI" id="CHEBI:18420"/>
    </ligand>
</feature>
<dbReference type="GO" id="GO:0005525">
    <property type="term" value="F:GTP binding"/>
    <property type="evidence" value="ECO:0007669"/>
    <property type="project" value="UniProtKB-UniRule"/>
</dbReference>
<feature type="binding site" evidence="8">
    <location>
        <position position="102"/>
    </location>
    <ligand>
        <name>GTP</name>
        <dbReference type="ChEBI" id="CHEBI:37565"/>
    </ligand>
</feature>
<comment type="similarity">
    <text evidence="8">Belongs to the MobA family.</text>
</comment>
<dbReference type="Gene3D" id="3.90.550.10">
    <property type="entry name" value="Spore Coat Polysaccharide Biosynthesis Protein SpsA, Chain A"/>
    <property type="match status" value="1"/>
</dbReference>
<evidence type="ECO:0000256" key="1">
    <source>
        <dbReference type="ARBA" id="ARBA00022490"/>
    </source>
</evidence>
<evidence type="ECO:0000256" key="5">
    <source>
        <dbReference type="ARBA" id="ARBA00022842"/>
    </source>
</evidence>
<keyword evidence="5 8" id="KW-0460">Magnesium</keyword>
<dbReference type="InterPro" id="IPR025877">
    <property type="entry name" value="MobA-like_NTP_Trfase"/>
</dbReference>
<dbReference type="KEGG" id="slim:SCL_0235"/>
<comment type="catalytic activity">
    <reaction evidence="8">
        <text>Mo-molybdopterin + GTP + H(+) = Mo-molybdopterin guanine dinucleotide + diphosphate</text>
        <dbReference type="Rhea" id="RHEA:34243"/>
        <dbReference type="ChEBI" id="CHEBI:15378"/>
        <dbReference type="ChEBI" id="CHEBI:33019"/>
        <dbReference type="ChEBI" id="CHEBI:37565"/>
        <dbReference type="ChEBI" id="CHEBI:71302"/>
        <dbReference type="ChEBI" id="CHEBI:71310"/>
        <dbReference type="EC" id="2.7.7.77"/>
    </reaction>
</comment>
<dbReference type="InParanoid" id="A0A1B4XCK5"/>
<dbReference type="NCBIfam" id="TIGR02665">
    <property type="entry name" value="molyb_mobA"/>
    <property type="match status" value="1"/>
</dbReference>
<dbReference type="GO" id="GO:0046872">
    <property type="term" value="F:metal ion binding"/>
    <property type="evidence" value="ECO:0007669"/>
    <property type="project" value="UniProtKB-KW"/>
</dbReference>
<dbReference type="AlphaFoldDB" id="A0A1B4XCK5"/>
<comment type="subunit">
    <text evidence="8">Monomer.</text>
</comment>
<dbReference type="GO" id="GO:0061603">
    <property type="term" value="F:molybdenum cofactor guanylyltransferase activity"/>
    <property type="evidence" value="ECO:0007669"/>
    <property type="project" value="UniProtKB-EC"/>
</dbReference>
<accession>A0A1B4XCK5</accession>
<evidence type="ECO:0000256" key="4">
    <source>
        <dbReference type="ARBA" id="ARBA00022741"/>
    </source>
</evidence>
<reference evidence="10 11" key="1">
    <citation type="submission" date="2015-05" db="EMBL/GenBank/DDBJ databases">
        <title>Complete genome sequence of a sulfur-oxidizing gammaproteobacterium strain HA5.</title>
        <authorList>
            <person name="Miura A."/>
            <person name="Kojima H."/>
            <person name="Fukui M."/>
        </authorList>
    </citation>
    <scope>NUCLEOTIDE SEQUENCE [LARGE SCALE GENOMIC DNA]</scope>
    <source>
        <strain evidence="10 11">HA5</strain>
    </source>
</reference>
<evidence type="ECO:0000259" key="9">
    <source>
        <dbReference type="Pfam" id="PF12804"/>
    </source>
</evidence>
<keyword evidence="6 8" id="KW-0342">GTP-binding</keyword>
<keyword evidence="1 8" id="KW-0963">Cytoplasm</keyword>
<keyword evidence="7 8" id="KW-0501">Molybdenum cofactor biosynthesis</keyword>
<evidence type="ECO:0000256" key="2">
    <source>
        <dbReference type="ARBA" id="ARBA00022679"/>
    </source>
</evidence>